<accession>A0A4Z0PHP5</accession>
<dbReference type="RefSeq" id="WP_135498577.1">
    <property type="nucleotide sequence ID" value="NZ_SRLD01000030.1"/>
</dbReference>
<proteinExistence type="predicted"/>
<dbReference type="Proteomes" id="UP000297739">
    <property type="component" value="Unassembled WGS sequence"/>
</dbReference>
<keyword evidence="2" id="KW-1185">Reference proteome</keyword>
<dbReference type="AlphaFoldDB" id="A0A4Z0PHP5"/>
<gene>
    <name evidence="1" type="ORF">E5J99_14715</name>
</gene>
<protein>
    <submittedName>
        <fullName evidence="1">Uncharacterized protein</fullName>
    </submittedName>
</protein>
<dbReference type="EMBL" id="SRLD01000030">
    <property type="protein sequence ID" value="TGE14748.1"/>
    <property type="molecule type" value="Genomic_DNA"/>
</dbReference>
<organism evidence="1 2">
    <name type="scientific">Hymenobacter elongatus</name>
    <dbReference type="NCBI Taxonomy" id="877208"/>
    <lineage>
        <taxon>Bacteria</taxon>
        <taxon>Pseudomonadati</taxon>
        <taxon>Bacteroidota</taxon>
        <taxon>Cytophagia</taxon>
        <taxon>Cytophagales</taxon>
        <taxon>Hymenobacteraceae</taxon>
        <taxon>Hymenobacter</taxon>
    </lineage>
</organism>
<dbReference type="OrthoDB" id="794236at2"/>
<sequence>MKYWFLLVAGGALLFLPGCDYDDDRLTIKNRGSSSICVETAQDTVPDHPALNQPEYYLSNTIQPGASVRQTQIGSNGWPFAVDRSKDKRLNLFIYTADSVRAYHNMNSLNEKRVYRQLSFSLEQLEASNWTIVVK</sequence>
<name>A0A4Z0PHP5_9BACT</name>
<evidence type="ECO:0000313" key="2">
    <source>
        <dbReference type="Proteomes" id="UP000297739"/>
    </source>
</evidence>
<reference evidence="1 2" key="1">
    <citation type="submission" date="2019-04" db="EMBL/GenBank/DDBJ databases">
        <authorList>
            <person name="Feng G."/>
            <person name="Zhang J."/>
            <person name="Zhu H."/>
        </authorList>
    </citation>
    <scope>NUCLEOTIDE SEQUENCE [LARGE SCALE GENOMIC DNA]</scope>
    <source>
        <strain evidence="1 2">JCM 17223</strain>
    </source>
</reference>
<comment type="caution">
    <text evidence="1">The sequence shown here is derived from an EMBL/GenBank/DDBJ whole genome shotgun (WGS) entry which is preliminary data.</text>
</comment>
<evidence type="ECO:0000313" key="1">
    <source>
        <dbReference type="EMBL" id="TGE14748.1"/>
    </source>
</evidence>